<proteinExistence type="predicted"/>
<name>A0A0M9G9E3_LEPPY</name>
<feature type="compositionally biased region" description="Basic and acidic residues" evidence="1">
    <location>
        <begin position="697"/>
        <end position="714"/>
    </location>
</feature>
<feature type="compositionally biased region" description="Pro residues" evidence="1">
    <location>
        <begin position="876"/>
        <end position="898"/>
    </location>
</feature>
<feature type="region of interest" description="Disordered" evidence="1">
    <location>
        <begin position="574"/>
        <end position="899"/>
    </location>
</feature>
<feature type="compositionally biased region" description="Low complexity" evidence="1">
    <location>
        <begin position="863"/>
        <end position="875"/>
    </location>
</feature>
<feature type="compositionally biased region" description="Basic and acidic residues" evidence="1">
    <location>
        <begin position="773"/>
        <end position="788"/>
    </location>
</feature>
<dbReference type="OrthoDB" id="267158at2759"/>
<feature type="compositionally biased region" description="Basic and acidic residues" evidence="1">
    <location>
        <begin position="20"/>
        <end position="32"/>
    </location>
</feature>
<feature type="compositionally biased region" description="Low complexity" evidence="1">
    <location>
        <begin position="793"/>
        <end position="802"/>
    </location>
</feature>
<feature type="region of interest" description="Disordered" evidence="1">
    <location>
        <begin position="1"/>
        <end position="110"/>
    </location>
</feature>
<evidence type="ECO:0000256" key="1">
    <source>
        <dbReference type="SAM" id="MobiDB-lite"/>
    </source>
</evidence>
<feature type="compositionally biased region" description="Pro residues" evidence="1">
    <location>
        <begin position="847"/>
        <end position="862"/>
    </location>
</feature>
<dbReference type="AlphaFoldDB" id="A0A0M9G9E3"/>
<protein>
    <submittedName>
        <fullName evidence="2">Uncharacterized protein</fullName>
    </submittedName>
</protein>
<dbReference type="VEuPathDB" id="TriTrypDB:LpyrH10_02_6990"/>
<dbReference type="Proteomes" id="UP000037923">
    <property type="component" value="Unassembled WGS sequence"/>
</dbReference>
<feature type="compositionally biased region" description="Polar residues" evidence="1">
    <location>
        <begin position="594"/>
        <end position="603"/>
    </location>
</feature>
<sequence length="929" mass="97157">MRQPSPPRLEVLGKHFTGSVEHKGSKEAHTTRAADAAAFARDPKKSVRAVGTSVPTNKKATTSSTEATTSTVQPSPTQQTAPQSPSRHQQAHGSTTEKAKRPATAVARSSNSNNAIELSLVRNLKQQIACLDAQLRVVKQQQDAATRSHARKAHPAEGEVVGTHTEDALFAESVERRLKGVALPLPHRERVHHVDVAAEGHANNACYFEINRLRSIPEPYQLERSALQHNVESLTKDIEGLQSLVFDVGRQRDAMAAEIVQFRSALREEQAEHEAMAAECATMLRLVESERALRCAAENDAGAHAQGRALNGRPGGADLAVVDAVSQRDYYKLQSDRMKASAAREKARADSLAAALLQERGRSSAQEKQLCGALDRIALMETREHQLAVYYASLSSRFVTVSAMLRHVLDVVPEDLLHERRVPSPDRAVLTGEAAGAGEEVTLGEVRETLAAWQEEALSNAAQLTESATAAKTTPNVDWSEAEKATAHALALKPENEGDHRPETAAATLRPTSAIEDETAPAAAIKEEDSKLLSMTSAPDVVAVPTVSPITRAGEEAADVSKSAQAIAKEPFGFPQHEADPVTPSPVDGALGVSAQQNDSAQPSGPFALPPPPQSSLDGKDEMASAGAGELATAVTEAGSTVAPRMPAVADPHAAAKPSAADPNPPAEEAEGTREKEEAQQEETAALPPPLQPSLLLEEKEAAATETPPPKEDGAAAAAPSSSLAGIDETSNSSTLGDEVEVSESFSAAPPNDAPTGGERTVTPSKPPAFSLRVDDKEAESAEEHQAKSEANTAPVPTDDAAPQPPPPPPPAATAVPPPPLVAVVPSLPTFTVSSPPPPAHSVAVSVPPPPPPGSAAVPLPPGAVSLPEMPSSTLPAPPPPPSAVVPTCAPPAAPAPPTLEQQLSQLDARIEAQNAALTELVQRHTESA</sequence>
<feature type="compositionally biased region" description="Pro residues" evidence="1">
    <location>
        <begin position="803"/>
        <end position="821"/>
    </location>
</feature>
<evidence type="ECO:0000313" key="2">
    <source>
        <dbReference type="EMBL" id="KPA85417.1"/>
    </source>
</evidence>
<feature type="compositionally biased region" description="Low complexity" evidence="1">
    <location>
        <begin position="60"/>
        <end position="86"/>
    </location>
</feature>
<feature type="compositionally biased region" description="Low complexity" evidence="1">
    <location>
        <begin position="647"/>
        <end position="662"/>
    </location>
</feature>
<reference evidence="2 3" key="1">
    <citation type="submission" date="2015-07" db="EMBL/GenBank/DDBJ databases">
        <title>High-quality genome of monoxenous trypanosomatid Leptomonas pyrrhocoris.</title>
        <authorList>
            <person name="Flegontov P."/>
            <person name="Butenko A."/>
            <person name="Firsov S."/>
            <person name="Vlcek C."/>
            <person name="Logacheva M.D."/>
            <person name="Field M."/>
            <person name="Filatov D."/>
            <person name="Flegontova O."/>
            <person name="Gerasimov E."/>
            <person name="Jackson A.P."/>
            <person name="Kelly S."/>
            <person name="Opperdoes F."/>
            <person name="O'Reilly A."/>
            <person name="Votypka J."/>
            <person name="Yurchenko V."/>
            <person name="Lukes J."/>
        </authorList>
    </citation>
    <scope>NUCLEOTIDE SEQUENCE [LARGE SCALE GENOMIC DNA]</scope>
    <source>
        <strain evidence="2">H10</strain>
    </source>
</reference>
<feature type="compositionally biased region" description="Low complexity" evidence="1">
    <location>
        <begin position="715"/>
        <end position="725"/>
    </location>
</feature>
<evidence type="ECO:0000313" key="3">
    <source>
        <dbReference type="Proteomes" id="UP000037923"/>
    </source>
</evidence>
<dbReference type="RefSeq" id="XP_015663856.1">
    <property type="nucleotide sequence ID" value="XM_015798336.1"/>
</dbReference>
<dbReference type="OMA" id="EAQLHVM"/>
<gene>
    <name evidence="2" type="ORF">ABB37_01725</name>
</gene>
<dbReference type="GeneID" id="26902020"/>
<organism evidence="2 3">
    <name type="scientific">Leptomonas pyrrhocoris</name>
    <name type="common">Firebug parasite</name>
    <dbReference type="NCBI Taxonomy" id="157538"/>
    <lineage>
        <taxon>Eukaryota</taxon>
        <taxon>Discoba</taxon>
        <taxon>Euglenozoa</taxon>
        <taxon>Kinetoplastea</taxon>
        <taxon>Metakinetoplastina</taxon>
        <taxon>Trypanosomatida</taxon>
        <taxon>Trypanosomatidae</taxon>
        <taxon>Leishmaniinae</taxon>
        <taxon>Leptomonas</taxon>
    </lineage>
</organism>
<keyword evidence="3" id="KW-1185">Reference proteome</keyword>
<comment type="caution">
    <text evidence="2">The sequence shown here is derived from an EMBL/GenBank/DDBJ whole genome shotgun (WGS) entry which is preliminary data.</text>
</comment>
<accession>A0A0M9G9E3</accession>
<dbReference type="EMBL" id="LGTL01000002">
    <property type="protein sequence ID" value="KPA85417.1"/>
    <property type="molecule type" value="Genomic_DNA"/>
</dbReference>
<feature type="compositionally biased region" description="Low complexity" evidence="1">
    <location>
        <begin position="822"/>
        <end position="834"/>
    </location>
</feature>
<dbReference type="PRINTS" id="PR01217">
    <property type="entry name" value="PRICHEXTENSN"/>
</dbReference>